<dbReference type="SUPFAM" id="SSF46785">
    <property type="entry name" value="Winged helix' DNA-binding domain"/>
    <property type="match status" value="1"/>
</dbReference>
<dbReference type="GO" id="GO:0006950">
    <property type="term" value="P:response to stress"/>
    <property type="evidence" value="ECO:0007669"/>
    <property type="project" value="TreeGrafter"/>
</dbReference>
<evidence type="ECO:0000259" key="1">
    <source>
        <dbReference type="PROSITE" id="PS50995"/>
    </source>
</evidence>
<dbReference type="SMART" id="SM00347">
    <property type="entry name" value="HTH_MARR"/>
    <property type="match status" value="1"/>
</dbReference>
<organism evidence="2 3">
    <name type="scientific">Pedococcus cremeus</name>
    <dbReference type="NCBI Taxonomy" id="587636"/>
    <lineage>
        <taxon>Bacteria</taxon>
        <taxon>Bacillati</taxon>
        <taxon>Actinomycetota</taxon>
        <taxon>Actinomycetes</taxon>
        <taxon>Micrococcales</taxon>
        <taxon>Intrasporangiaceae</taxon>
        <taxon>Pedococcus</taxon>
    </lineage>
</organism>
<dbReference type="InterPro" id="IPR036388">
    <property type="entry name" value="WH-like_DNA-bd_sf"/>
</dbReference>
<dbReference type="Proteomes" id="UP000199019">
    <property type="component" value="Unassembled WGS sequence"/>
</dbReference>
<dbReference type="OrthoDB" id="9815567at2"/>
<feature type="domain" description="HTH marR-type" evidence="1">
    <location>
        <begin position="24"/>
        <end position="159"/>
    </location>
</feature>
<dbReference type="PANTHER" id="PTHR33164">
    <property type="entry name" value="TRANSCRIPTIONAL REGULATOR, MARR FAMILY"/>
    <property type="match status" value="1"/>
</dbReference>
<keyword evidence="3" id="KW-1185">Reference proteome</keyword>
<dbReference type="InterPro" id="IPR000835">
    <property type="entry name" value="HTH_MarR-typ"/>
</dbReference>
<name>A0A1H9WH03_9MICO</name>
<sequence length="162" mass="17500">MSTTRPDAPHGADRPTADSRAVVERELTRLLRRARASSARIAADVHPDLDAAAYAVLVAIVDLAAASTAGVHAALLAEAVGLHKSTMSRNLAQLEQLGLIERVTDPADARARLLRLTPLGEESVERSRRGRRERLAAQLDDWSDADLRRLGTLLGRLNDSIS</sequence>
<dbReference type="PANTHER" id="PTHR33164:SF57">
    <property type="entry name" value="MARR-FAMILY TRANSCRIPTIONAL REGULATOR"/>
    <property type="match status" value="1"/>
</dbReference>
<evidence type="ECO:0000313" key="2">
    <source>
        <dbReference type="EMBL" id="SES32967.1"/>
    </source>
</evidence>
<dbReference type="Pfam" id="PF12802">
    <property type="entry name" value="MarR_2"/>
    <property type="match status" value="1"/>
</dbReference>
<evidence type="ECO:0000313" key="3">
    <source>
        <dbReference type="Proteomes" id="UP000199019"/>
    </source>
</evidence>
<dbReference type="RefSeq" id="WP_091759403.1">
    <property type="nucleotide sequence ID" value="NZ_FOHB01000005.1"/>
</dbReference>
<dbReference type="PRINTS" id="PR00598">
    <property type="entry name" value="HTHMARR"/>
</dbReference>
<dbReference type="GO" id="GO:0003700">
    <property type="term" value="F:DNA-binding transcription factor activity"/>
    <property type="evidence" value="ECO:0007669"/>
    <property type="project" value="InterPro"/>
</dbReference>
<dbReference type="AlphaFoldDB" id="A0A1H9WH03"/>
<accession>A0A1H9WH03</accession>
<gene>
    <name evidence="2" type="ORF">SAMN05216199_2890</name>
</gene>
<dbReference type="Gene3D" id="1.10.10.10">
    <property type="entry name" value="Winged helix-like DNA-binding domain superfamily/Winged helix DNA-binding domain"/>
    <property type="match status" value="1"/>
</dbReference>
<protein>
    <submittedName>
        <fullName evidence="2">Transcriptional regulator, MarR family</fullName>
    </submittedName>
</protein>
<reference evidence="3" key="1">
    <citation type="submission" date="2016-10" db="EMBL/GenBank/DDBJ databases">
        <authorList>
            <person name="Varghese N."/>
            <person name="Submissions S."/>
        </authorList>
    </citation>
    <scope>NUCLEOTIDE SEQUENCE [LARGE SCALE GENOMIC DNA]</scope>
    <source>
        <strain evidence="3">CGMCC 1.6963</strain>
    </source>
</reference>
<dbReference type="InterPro" id="IPR036390">
    <property type="entry name" value="WH_DNA-bd_sf"/>
</dbReference>
<dbReference type="PROSITE" id="PS50995">
    <property type="entry name" value="HTH_MARR_2"/>
    <property type="match status" value="1"/>
</dbReference>
<dbReference type="EMBL" id="FOHB01000005">
    <property type="protein sequence ID" value="SES32967.1"/>
    <property type="molecule type" value="Genomic_DNA"/>
</dbReference>
<dbReference type="InterPro" id="IPR039422">
    <property type="entry name" value="MarR/SlyA-like"/>
</dbReference>
<dbReference type="STRING" id="587636.SAMN05216199_2890"/>
<proteinExistence type="predicted"/>